<dbReference type="RefSeq" id="WP_133829672.1">
    <property type="nucleotide sequence ID" value="NZ_BAABHR010000067.1"/>
</dbReference>
<organism evidence="6 7">
    <name type="scientific">Actinomycetospora succinea</name>
    <dbReference type="NCBI Taxonomy" id="663603"/>
    <lineage>
        <taxon>Bacteria</taxon>
        <taxon>Bacillati</taxon>
        <taxon>Actinomycetota</taxon>
        <taxon>Actinomycetes</taxon>
        <taxon>Pseudonocardiales</taxon>
        <taxon>Pseudonocardiaceae</taxon>
        <taxon>Actinomycetospora</taxon>
    </lineage>
</organism>
<dbReference type="EC" id="3.1.1.61" evidence="2"/>
<protein>
    <recommendedName>
        <fullName evidence="2">protein-glutamate methylesterase</fullName>
        <ecNumber evidence="2">3.1.1.61</ecNumber>
    </recommendedName>
</protein>
<dbReference type="PANTHER" id="PTHR42872">
    <property type="entry name" value="PROTEIN-GLUTAMATE METHYLESTERASE/PROTEIN-GLUTAMINE GLUTAMINASE"/>
    <property type="match status" value="1"/>
</dbReference>
<accession>A0A4R6UM09</accession>
<proteinExistence type="predicted"/>
<dbReference type="PROSITE" id="PS50122">
    <property type="entry name" value="CHEB"/>
    <property type="match status" value="1"/>
</dbReference>
<evidence type="ECO:0000256" key="3">
    <source>
        <dbReference type="ARBA" id="ARBA00048267"/>
    </source>
</evidence>
<keyword evidence="7" id="KW-1185">Reference proteome</keyword>
<dbReference type="Proteomes" id="UP000295705">
    <property type="component" value="Unassembled WGS sequence"/>
</dbReference>
<dbReference type="PANTHER" id="PTHR42872:SF6">
    <property type="entry name" value="PROTEIN-GLUTAMATE METHYLESTERASE_PROTEIN-GLUTAMINE GLUTAMINASE"/>
    <property type="match status" value="1"/>
</dbReference>
<dbReference type="GO" id="GO:0006935">
    <property type="term" value="P:chemotaxis"/>
    <property type="evidence" value="ECO:0007669"/>
    <property type="project" value="UniProtKB-UniRule"/>
</dbReference>
<keyword evidence="4" id="KW-0145">Chemotaxis</keyword>
<dbReference type="Pfam" id="PF01339">
    <property type="entry name" value="CheB_methylest"/>
    <property type="match status" value="1"/>
</dbReference>
<evidence type="ECO:0000256" key="4">
    <source>
        <dbReference type="PROSITE-ProRule" id="PRU00050"/>
    </source>
</evidence>
<evidence type="ECO:0000256" key="2">
    <source>
        <dbReference type="ARBA" id="ARBA00039140"/>
    </source>
</evidence>
<dbReference type="InterPro" id="IPR035909">
    <property type="entry name" value="CheB_C"/>
</dbReference>
<dbReference type="SUPFAM" id="SSF52738">
    <property type="entry name" value="Methylesterase CheB, C-terminal domain"/>
    <property type="match status" value="1"/>
</dbReference>
<reference evidence="6 7" key="1">
    <citation type="submission" date="2019-03" db="EMBL/GenBank/DDBJ databases">
        <title>Genomic Encyclopedia of Type Strains, Phase IV (KMG-IV): sequencing the most valuable type-strain genomes for metagenomic binning, comparative biology and taxonomic classification.</title>
        <authorList>
            <person name="Goeker M."/>
        </authorList>
    </citation>
    <scope>NUCLEOTIDE SEQUENCE [LARGE SCALE GENOMIC DNA]</scope>
    <source>
        <strain evidence="6 7">DSM 45775</strain>
    </source>
</reference>
<dbReference type="Gene3D" id="3.40.50.180">
    <property type="entry name" value="Methylesterase CheB, C-terminal domain"/>
    <property type="match status" value="1"/>
</dbReference>
<dbReference type="GO" id="GO:0008984">
    <property type="term" value="F:protein-glutamate methylesterase activity"/>
    <property type="evidence" value="ECO:0007669"/>
    <property type="project" value="UniProtKB-EC"/>
</dbReference>
<dbReference type="AlphaFoldDB" id="A0A4R6UM09"/>
<feature type="active site" evidence="4">
    <location>
        <position position="134"/>
    </location>
</feature>
<gene>
    <name evidence="6" type="ORF">EV188_112214</name>
</gene>
<dbReference type="InterPro" id="IPR000673">
    <property type="entry name" value="Sig_transdc_resp-reg_Me-estase"/>
</dbReference>
<evidence type="ECO:0000313" key="6">
    <source>
        <dbReference type="EMBL" id="TDQ47941.1"/>
    </source>
</evidence>
<feature type="domain" description="CheB-type methylesterase" evidence="5">
    <location>
        <begin position="3"/>
        <end position="167"/>
    </location>
</feature>
<feature type="active site" evidence="4">
    <location>
        <position position="15"/>
    </location>
</feature>
<dbReference type="EMBL" id="SNYO01000012">
    <property type="protein sequence ID" value="TDQ47941.1"/>
    <property type="molecule type" value="Genomic_DNA"/>
</dbReference>
<dbReference type="GO" id="GO:0000156">
    <property type="term" value="F:phosphorelay response regulator activity"/>
    <property type="evidence" value="ECO:0007669"/>
    <property type="project" value="InterPro"/>
</dbReference>
<dbReference type="CDD" id="cd16433">
    <property type="entry name" value="CheB"/>
    <property type="match status" value="1"/>
</dbReference>
<evidence type="ECO:0000256" key="1">
    <source>
        <dbReference type="ARBA" id="ARBA00022801"/>
    </source>
</evidence>
<keyword evidence="1 4" id="KW-0378">Hydrolase</keyword>
<comment type="caution">
    <text evidence="6">The sequence shown here is derived from an EMBL/GenBank/DDBJ whole genome shotgun (WGS) entry which is preliminary data.</text>
</comment>
<dbReference type="InterPro" id="IPR011247">
    <property type="entry name" value="Chemotax_prot-Glu_Me-esterase"/>
</dbReference>
<sequence length="345" mass="36271">MDARDGTTLIGVGASAGGVEALLDLAEGLPADLPAAVFVVLHQLPTAPTVLPNLLGRRCALPVEHGRDGAVVERGRVYVAPPDHHLLVHDGRLVVSRGPKENGHRPSVDPLFRSLALEAGPSAIGVVLSGMLDDGSAGLLEMVRHGGTAVVQEPEEALFPDMPRAALHQVPGAVVRPVAALAEVFVELAARPSLGGRGASEQLVYEVAVARNDTTEVARSDPPGPPAGLSCPDCSGPLFDLSERHLLHYRCRVGHSWTEESLHVEQNGRVEDALYAALQALEEKAALQHRIAATAAARNSSRVVTRARETAHDALRAASLVRALLVEPAGRTSSTEETTTNGEVL</sequence>
<feature type="active site" evidence="4">
    <location>
        <position position="42"/>
    </location>
</feature>
<evidence type="ECO:0000313" key="7">
    <source>
        <dbReference type="Proteomes" id="UP000295705"/>
    </source>
</evidence>
<dbReference type="PIRSF" id="PIRSF036461">
    <property type="entry name" value="Chmtx_methlestr"/>
    <property type="match status" value="1"/>
</dbReference>
<evidence type="ECO:0000259" key="5">
    <source>
        <dbReference type="PROSITE" id="PS50122"/>
    </source>
</evidence>
<dbReference type="GO" id="GO:0005737">
    <property type="term" value="C:cytoplasm"/>
    <property type="evidence" value="ECO:0007669"/>
    <property type="project" value="InterPro"/>
</dbReference>
<comment type="catalytic activity">
    <reaction evidence="3">
        <text>[protein]-L-glutamate 5-O-methyl ester + H2O = L-glutamyl-[protein] + methanol + H(+)</text>
        <dbReference type="Rhea" id="RHEA:23236"/>
        <dbReference type="Rhea" id="RHEA-COMP:10208"/>
        <dbReference type="Rhea" id="RHEA-COMP:10311"/>
        <dbReference type="ChEBI" id="CHEBI:15377"/>
        <dbReference type="ChEBI" id="CHEBI:15378"/>
        <dbReference type="ChEBI" id="CHEBI:17790"/>
        <dbReference type="ChEBI" id="CHEBI:29973"/>
        <dbReference type="ChEBI" id="CHEBI:82795"/>
        <dbReference type="EC" id="3.1.1.61"/>
    </reaction>
</comment>
<dbReference type="OrthoDB" id="9791760at2"/>
<name>A0A4R6UM09_9PSEU</name>